<dbReference type="InterPro" id="IPR013766">
    <property type="entry name" value="Thioredoxin_domain"/>
</dbReference>
<dbReference type="InterPro" id="IPR012336">
    <property type="entry name" value="Thioredoxin-like_fold"/>
</dbReference>
<feature type="region of interest" description="Disordered" evidence="6">
    <location>
        <begin position="54"/>
        <end position="85"/>
    </location>
</feature>
<keyword evidence="7" id="KW-1133">Transmembrane helix</keyword>
<evidence type="ECO:0000313" key="10">
    <source>
        <dbReference type="Proteomes" id="UP000656813"/>
    </source>
</evidence>
<keyword evidence="7" id="KW-0472">Membrane</keyword>
<evidence type="ECO:0000256" key="6">
    <source>
        <dbReference type="SAM" id="MobiDB-lite"/>
    </source>
</evidence>
<gene>
    <name evidence="9" type="primary">bdbD</name>
    <name evidence="9" type="ORF">GCM10007096_30190</name>
</gene>
<dbReference type="Proteomes" id="UP000656813">
    <property type="component" value="Unassembled WGS sequence"/>
</dbReference>
<feature type="domain" description="Thioredoxin" evidence="8">
    <location>
        <begin position="53"/>
        <end position="258"/>
    </location>
</feature>
<evidence type="ECO:0000256" key="7">
    <source>
        <dbReference type="SAM" id="Phobius"/>
    </source>
</evidence>
<dbReference type="EMBL" id="BMFV01000025">
    <property type="protein sequence ID" value="GGH85245.1"/>
    <property type="molecule type" value="Genomic_DNA"/>
</dbReference>
<comment type="similarity">
    <text evidence="1">Belongs to the thioredoxin family. DsbA subfamily.</text>
</comment>
<evidence type="ECO:0000313" key="9">
    <source>
        <dbReference type="EMBL" id="GGH85245.1"/>
    </source>
</evidence>
<keyword evidence="3" id="KW-0560">Oxidoreductase</keyword>
<dbReference type="PROSITE" id="PS51352">
    <property type="entry name" value="THIOREDOXIN_2"/>
    <property type="match status" value="1"/>
</dbReference>
<dbReference type="SUPFAM" id="SSF52833">
    <property type="entry name" value="Thioredoxin-like"/>
    <property type="match status" value="1"/>
</dbReference>
<dbReference type="InterPro" id="IPR036249">
    <property type="entry name" value="Thioredoxin-like_sf"/>
</dbReference>
<keyword evidence="7" id="KW-0812">Transmembrane</keyword>
<keyword evidence="10" id="KW-1185">Reference proteome</keyword>
<organism evidence="9 10">
    <name type="scientific">Pullulanibacillus pueri</name>
    <dbReference type="NCBI Taxonomy" id="1437324"/>
    <lineage>
        <taxon>Bacteria</taxon>
        <taxon>Bacillati</taxon>
        <taxon>Bacillota</taxon>
        <taxon>Bacilli</taxon>
        <taxon>Bacillales</taxon>
        <taxon>Sporolactobacillaceae</taxon>
        <taxon>Pullulanibacillus</taxon>
    </lineage>
</organism>
<accession>A0A8J3EMN5</accession>
<evidence type="ECO:0000256" key="2">
    <source>
        <dbReference type="ARBA" id="ARBA00022729"/>
    </source>
</evidence>
<evidence type="ECO:0000256" key="3">
    <source>
        <dbReference type="ARBA" id="ARBA00023002"/>
    </source>
</evidence>
<name>A0A8J3EMN5_9BACL</name>
<evidence type="ECO:0000256" key="1">
    <source>
        <dbReference type="ARBA" id="ARBA00005791"/>
    </source>
</evidence>
<dbReference type="Pfam" id="PF13462">
    <property type="entry name" value="Thioredoxin_4"/>
    <property type="match status" value="1"/>
</dbReference>
<dbReference type="PANTHER" id="PTHR13887">
    <property type="entry name" value="GLUTATHIONE S-TRANSFERASE KAPPA"/>
    <property type="match status" value="1"/>
</dbReference>
<keyword evidence="2" id="KW-0732">Signal</keyword>
<dbReference type="Gene3D" id="3.40.30.10">
    <property type="entry name" value="Glutaredoxin"/>
    <property type="match status" value="1"/>
</dbReference>
<reference evidence="9" key="2">
    <citation type="submission" date="2020-09" db="EMBL/GenBank/DDBJ databases">
        <authorList>
            <person name="Sun Q."/>
            <person name="Zhou Y."/>
        </authorList>
    </citation>
    <scope>NUCLEOTIDE SEQUENCE</scope>
    <source>
        <strain evidence="9">CGMCC 1.12777</strain>
    </source>
</reference>
<evidence type="ECO:0000256" key="5">
    <source>
        <dbReference type="ARBA" id="ARBA00023284"/>
    </source>
</evidence>
<dbReference type="RefSeq" id="WP_188498214.1">
    <property type="nucleotide sequence ID" value="NZ_BMFV01000025.1"/>
</dbReference>
<proteinExistence type="inferred from homology"/>
<reference evidence="9" key="1">
    <citation type="journal article" date="2014" name="Int. J. Syst. Evol. Microbiol.">
        <title>Complete genome sequence of Corynebacterium casei LMG S-19264T (=DSM 44701T), isolated from a smear-ripened cheese.</title>
        <authorList>
            <consortium name="US DOE Joint Genome Institute (JGI-PGF)"/>
            <person name="Walter F."/>
            <person name="Albersmeier A."/>
            <person name="Kalinowski J."/>
            <person name="Ruckert C."/>
        </authorList>
    </citation>
    <scope>NUCLEOTIDE SEQUENCE</scope>
    <source>
        <strain evidence="9">CGMCC 1.12777</strain>
    </source>
</reference>
<evidence type="ECO:0000256" key="4">
    <source>
        <dbReference type="ARBA" id="ARBA00023157"/>
    </source>
</evidence>
<comment type="caution">
    <text evidence="9">The sequence shown here is derived from an EMBL/GenBank/DDBJ whole genome shotgun (WGS) entry which is preliminary data.</text>
</comment>
<keyword evidence="5" id="KW-0676">Redox-active center</keyword>
<dbReference type="GO" id="GO:0016491">
    <property type="term" value="F:oxidoreductase activity"/>
    <property type="evidence" value="ECO:0007669"/>
    <property type="project" value="UniProtKB-KW"/>
</dbReference>
<sequence>MPKKKQSPRQGKLNKKQIQAQKKKQQQRWVILASTVIILVLVFGIVAIVTQNNQSSDSEGNMTSDPNTNSSQNSGEPKKIDYTGQPMMGKKEAPVKIAEFGDYQCPICRQFTLNIFPELKKDFIDTGKVKFYFFNYTVIGEDSVLAANAAESIYHNYPNKFWEFHELLYKKQGQENQWVTKELLKKLANQVVPNLNKKQLTWDLDQLSYKDELNKDKNIGASVQVTGTPTLFINGKMVSTQDTFNYDHLKQLIDQAVNAGE</sequence>
<dbReference type="PANTHER" id="PTHR13887:SF14">
    <property type="entry name" value="DISULFIDE BOND FORMATION PROTEIN D"/>
    <property type="match status" value="1"/>
</dbReference>
<feature type="transmembrane region" description="Helical" evidence="7">
    <location>
        <begin position="29"/>
        <end position="49"/>
    </location>
</feature>
<feature type="compositionally biased region" description="Polar residues" evidence="6">
    <location>
        <begin position="54"/>
        <end position="75"/>
    </location>
</feature>
<evidence type="ECO:0000259" key="8">
    <source>
        <dbReference type="PROSITE" id="PS51352"/>
    </source>
</evidence>
<dbReference type="AlphaFoldDB" id="A0A8J3EMN5"/>
<protein>
    <submittedName>
        <fullName evidence="9">Disulfide bond formation protein D</fullName>
    </submittedName>
</protein>
<keyword evidence="4" id="KW-1015">Disulfide bond</keyword>